<evidence type="ECO:0000256" key="3">
    <source>
        <dbReference type="SAM" id="MobiDB-lite"/>
    </source>
</evidence>
<dbReference type="SUPFAM" id="SSF101690">
    <property type="entry name" value="PAZ domain"/>
    <property type="match status" value="1"/>
</dbReference>
<dbReference type="Pfam" id="PF08699">
    <property type="entry name" value="ArgoL1"/>
    <property type="match status" value="1"/>
</dbReference>
<evidence type="ECO:0000259" key="5">
    <source>
        <dbReference type="PROSITE" id="PS50822"/>
    </source>
</evidence>
<dbReference type="Gene3D" id="3.30.420.10">
    <property type="entry name" value="Ribonuclease H-like superfamily/Ribonuclease H"/>
    <property type="match status" value="1"/>
</dbReference>
<dbReference type="FunFam" id="3.30.420.10:FF:000091">
    <property type="entry name" value="Protein argonaute 3"/>
    <property type="match status" value="1"/>
</dbReference>
<dbReference type="PROSITE" id="PS50821">
    <property type="entry name" value="PAZ"/>
    <property type="match status" value="1"/>
</dbReference>
<name>A0A0C4W3T8_9SPER</name>
<dbReference type="InterPro" id="IPR014811">
    <property type="entry name" value="ArgoL1"/>
</dbReference>
<dbReference type="SMART" id="SM01163">
    <property type="entry name" value="DUF1785"/>
    <property type="match status" value="1"/>
</dbReference>
<dbReference type="AlphaFoldDB" id="A0A0C4W3T8"/>
<sequence>MEGLDKEPSGSTTPSPPQPEKALSSPLSLSTVKEPTSLTKPSSIAELSKLPPPPSQIPTNTTQPSISSSPHSQISPKTTEYLSLPPPPPLIPPGVVPDKLKIEAPMECFKIMSRPQFGKSGGVVPLLTNFFRVSFPTNADVMAYQYDVSIKPKGRESSRGLPKDLLRSIMEKVKQLYSHELGNKHFAYDGEKSLYTIGSLANNHIEFEVVIDRRSQRHDNTQEQKSKKMREDRTGKGESFIVSIKWASKISMRELSVAAKGCDSVKMQDALRVLDIALRENAVQRNYLLVRQSFFHTTFAPPLDLGGAVQGCRGYHSSFRPTLGGLTLNMDVSTTMLIKAGPVLDVLMRDQRVNNEMDINWSRAKSILKGVKVRTMHTGVESKINDISVAPCDKLSFSLKTRGSDGADPSFEDLTIAEYFRRRWNIVRFPNLPCLDLGSKKHPNYVPVELCEILPLQRYTKSLSVYQRASLAEQSRQKPGTRMEVLTKAMDLNSYNDDKLLKSCKVSVDKNLVPLKGRVLSPPMLLFGNNKLEQPRNGRWNFTDKGLFEPVKVPVWALVNFSRRTKAEVENMARQMHSTFSRRFGVEFEPCQAIVGEYPPPPYGTSPSERVNRMFDRLKSQLGAKPTIVVCILQERKSSDVYGPWKKKCLSDLGIPTQCIAPSKVNDQYWTNVALKINAKIGGLNIVLQIERMRKLPVISEHPTIIIGMDVSHGMTSHADATSIAAVVSSVEWPKISKYRAETRTQSRKTEMIESLYKCNLDGKDEGMIRNLLVEFYQSSGKRKPDKMIIFRDGVSESQFDQVLNIELSSVVKACFHLEEDYRPSITLIIAQKNHHAKLFPANGRNENVPPGTIVDTQICHARNFDFYLVPQNGPIGTSRPTHYHVLVDENNFKVDDLQNTIHALSYVYQRSTSAISSVAPINYAHLAASQMQQFLKADDRSSESGSSIGRGSRSSHRGMPQLPKLHPKVSASMFFC</sequence>
<evidence type="ECO:0000313" key="6">
    <source>
        <dbReference type="EMBL" id="AJA90764.1"/>
    </source>
</evidence>
<dbReference type="Pfam" id="PF16486">
    <property type="entry name" value="ArgoN"/>
    <property type="match status" value="1"/>
</dbReference>
<evidence type="ECO:0000259" key="4">
    <source>
        <dbReference type="PROSITE" id="PS50821"/>
    </source>
</evidence>
<keyword evidence="2" id="KW-0943">RNA-mediated gene silencing</keyword>
<dbReference type="SMART" id="SM00950">
    <property type="entry name" value="Piwi"/>
    <property type="match status" value="1"/>
</dbReference>
<dbReference type="InterPro" id="IPR012337">
    <property type="entry name" value="RNaseH-like_sf"/>
</dbReference>
<accession>A0A0C4W3T8</accession>
<protein>
    <submittedName>
        <fullName evidence="6">Argonaute 4</fullName>
    </submittedName>
</protein>
<dbReference type="Gene3D" id="3.40.50.2300">
    <property type="match status" value="1"/>
</dbReference>
<dbReference type="InterPro" id="IPR036397">
    <property type="entry name" value="RNaseH_sf"/>
</dbReference>
<evidence type="ECO:0000256" key="1">
    <source>
        <dbReference type="ARBA" id="ARBA00008201"/>
    </source>
</evidence>
<feature type="compositionally biased region" description="Low complexity" evidence="3">
    <location>
        <begin position="944"/>
        <end position="953"/>
    </location>
</feature>
<feature type="compositionally biased region" description="Polar residues" evidence="3">
    <location>
        <begin position="25"/>
        <end position="42"/>
    </location>
</feature>
<dbReference type="Pfam" id="PF16488">
    <property type="entry name" value="ArgoL2"/>
    <property type="match status" value="1"/>
</dbReference>
<feature type="compositionally biased region" description="Low complexity" evidence="3">
    <location>
        <begin position="63"/>
        <end position="76"/>
    </location>
</feature>
<evidence type="ECO:0000256" key="2">
    <source>
        <dbReference type="ARBA" id="ARBA00023158"/>
    </source>
</evidence>
<dbReference type="Gene3D" id="2.170.260.10">
    <property type="entry name" value="paz domain"/>
    <property type="match status" value="1"/>
</dbReference>
<dbReference type="Pfam" id="PF02170">
    <property type="entry name" value="PAZ"/>
    <property type="match status" value="1"/>
</dbReference>
<dbReference type="CDD" id="cd04657">
    <property type="entry name" value="Piwi_ago-like"/>
    <property type="match status" value="1"/>
</dbReference>
<dbReference type="InterPro" id="IPR032472">
    <property type="entry name" value="ArgoL2"/>
</dbReference>
<feature type="domain" description="Piwi" evidence="5">
    <location>
        <begin position="628"/>
        <end position="937"/>
    </location>
</feature>
<dbReference type="PANTHER" id="PTHR22891">
    <property type="entry name" value="EUKARYOTIC TRANSLATION INITIATION FACTOR 2C"/>
    <property type="match status" value="1"/>
</dbReference>
<dbReference type="PROSITE" id="PS50822">
    <property type="entry name" value="PIWI"/>
    <property type="match status" value="1"/>
</dbReference>
<dbReference type="CDD" id="cd02846">
    <property type="entry name" value="PAZ_argonaute_like"/>
    <property type="match status" value="1"/>
</dbReference>
<dbReference type="InterPro" id="IPR032473">
    <property type="entry name" value="Argonaute_Mid_dom"/>
</dbReference>
<dbReference type="GO" id="GO:0003723">
    <property type="term" value="F:RNA binding"/>
    <property type="evidence" value="ECO:0007669"/>
    <property type="project" value="InterPro"/>
</dbReference>
<dbReference type="InterPro" id="IPR003165">
    <property type="entry name" value="Piwi"/>
</dbReference>
<feature type="region of interest" description="Disordered" evidence="3">
    <location>
        <begin position="936"/>
        <end position="965"/>
    </location>
</feature>
<dbReference type="InterPro" id="IPR045246">
    <property type="entry name" value="Piwi_ago-like"/>
</dbReference>
<dbReference type="GO" id="GO:0031047">
    <property type="term" value="P:regulatory ncRNA-mediated gene silencing"/>
    <property type="evidence" value="ECO:0007669"/>
    <property type="project" value="UniProtKB-KW"/>
</dbReference>
<proteinExistence type="evidence at transcript level"/>
<feature type="domain" description="PAZ" evidence="4">
    <location>
        <begin position="342"/>
        <end position="455"/>
    </location>
</feature>
<dbReference type="Pfam" id="PF02171">
    <property type="entry name" value="Piwi"/>
    <property type="match status" value="1"/>
</dbReference>
<dbReference type="InterPro" id="IPR003100">
    <property type="entry name" value="PAZ_dom"/>
</dbReference>
<dbReference type="SUPFAM" id="SSF53098">
    <property type="entry name" value="Ribonuclease H-like"/>
    <property type="match status" value="1"/>
</dbReference>
<dbReference type="EMBL" id="KJ473672">
    <property type="protein sequence ID" value="AJA90764.1"/>
    <property type="molecule type" value="mRNA"/>
</dbReference>
<organism evidence="6">
    <name type="scientific">Ephedra trifurca</name>
    <dbReference type="NCBI Taxonomy" id="39583"/>
    <lineage>
        <taxon>Eukaryota</taxon>
        <taxon>Viridiplantae</taxon>
        <taxon>Streptophyta</taxon>
        <taxon>Embryophyta</taxon>
        <taxon>Tracheophyta</taxon>
        <taxon>Spermatophyta</taxon>
        <taxon>Gnetopsida</taxon>
        <taxon>Gnetidae</taxon>
        <taxon>Ephedrales</taxon>
        <taxon>Ephedraceae</taxon>
        <taxon>Ephedra</taxon>
    </lineage>
</organism>
<feature type="region of interest" description="Disordered" evidence="3">
    <location>
        <begin position="1"/>
        <end position="88"/>
    </location>
</feature>
<dbReference type="InterPro" id="IPR036085">
    <property type="entry name" value="PAZ_dom_sf"/>
</dbReference>
<reference evidence="6" key="1">
    <citation type="journal article" date="2015" name="Mol. Biol. Evol.">
        <title>Ancient Origin and Recent Innovations of RNA Polymerase IV and V.</title>
        <authorList>
            <person name="Huang Y."/>
            <person name="Kendall T."/>
            <person name="Forsythe E.S."/>
            <person name="Dorantes-Acosta A."/>
            <person name="Li S."/>
            <person name="Caballero-Perez J."/>
            <person name="Chen X."/>
            <person name="Arteaga-Vazquez M."/>
            <person name="Beilstein M.A."/>
            <person name="Mosher R.A."/>
        </authorList>
    </citation>
    <scope>NUCLEOTIDE SEQUENCE</scope>
</reference>
<dbReference type="InterPro" id="IPR032474">
    <property type="entry name" value="Argonaute_N"/>
</dbReference>
<dbReference type="Pfam" id="PF16487">
    <property type="entry name" value="ArgoMid"/>
    <property type="match status" value="1"/>
</dbReference>
<comment type="similarity">
    <text evidence="1">Belongs to the argonaute family. Ago subfamily.</text>
</comment>
<gene>
    <name evidence="6" type="primary">AGO4</name>
</gene>